<dbReference type="SMART" id="SM00028">
    <property type="entry name" value="TPR"/>
    <property type="match status" value="3"/>
</dbReference>
<keyword evidence="5" id="KW-1185">Reference proteome</keyword>
<dbReference type="InterPro" id="IPR011990">
    <property type="entry name" value="TPR-like_helical_dom_sf"/>
</dbReference>
<sequence length="124" mass="14540">MNSDRQYPSSIEIPEINRYIQQAYTRFAQGDIEGAIAHFHAAIFLHPNCAELYTARAQFRKKNLGDYHGALEDYTQAIYINPRNAFYYYWRSQTYQELGNQQKAIEDYNTAMNLAPEGTIYHIF</sequence>
<evidence type="ECO:0000313" key="4">
    <source>
        <dbReference type="EMBL" id="MBD2499351.1"/>
    </source>
</evidence>
<protein>
    <submittedName>
        <fullName evidence="4">Tetratricopeptide repeat protein</fullName>
    </submittedName>
</protein>
<evidence type="ECO:0000313" key="5">
    <source>
        <dbReference type="Proteomes" id="UP000661112"/>
    </source>
</evidence>
<evidence type="ECO:0000256" key="1">
    <source>
        <dbReference type="ARBA" id="ARBA00022737"/>
    </source>
</evidence>
<dbReference type="PROSITE" id="PS50005">
    <property type="entry name" value="TPR"/>
    <property type="match status" value="1"/>
</dbReference>
<dbReference type="PANTHER" id="PTHR44858">
    <property type="entry name" value="TETRATRICOPEPTIDE REPEAT PROTEIN 6"/>
    <property type="match status" value="1"/>
</dbReference>
<proteinExistence type="predicted"/>
<gene>
    <name evidence="4" type="ORF">H6G83_01755</name>
</gene>
<dbReference type="Proteomes" id="UP000661112">
    <property type="component" value="Unassembled WGS sequence"/>
</dbReference>
<evidence type="ECO:0000256" key="3">
    <source>
        <dbReference type="PROSITE-ProRule" id="PRU00339"/>
    </source>
</evidence>
<feature type="repeat" description="TPR" evidence="3">
    <location>
        <begin position="85"/>
        <end position="118"/>
    </location>
</feature>
<comment type="caution">
    <text evidence="4">The sequence shown here is derived from an EMBL/GenBank/DDBJ whole genome shotgun (WGS) entry which is preliminary data.</text>
</comment>
<name>A0ABR8CXF8_9NOST</name>
<dbReference type="SUPFAM" id="SSF48452">
    <property type="entry name" value="TPR-like"/>
    <property type="match status" value="1"/>
</dbReference>
<accession>A0ABR8CXF8</accession>
<reference evidence="4 5" key="1">
    <citation type="journal article" date="2020" name="ISME J.">
        <title>Comparative genomics reveals insights into cyanobacterial evolution and habitat adaptation.</title>
        <authorList>
            <person name="Chen M.Y."/>
            <person name="Teng W.K."/>
            <person name="Zhao L."/>
            <person name="Hu C.X."/>
            <person name="Zhou Y.K."/>
            <person name="Han B.P."/>
            <person name="Song L.R."/>
            <person name="Shu W.S."/>
        </authorList>
    </citation>
    <scope>NUCLEOTIDE SEQUENCE [LARGE SCALE GENOMIC DNA]</scope>
    <source>
        <strain evidence="4 5">FACHB-119</strain>
    </source>
</reference>
<dbReference type="PANTHER" id="PTHR44858:SF1">
    <property type="entry name" value="UDP-N-ACETYLGLUCOSAMINE--PEPTIDE N-ACETYLGLUCOSAMINYLTRANSFERASE SPINDLY-RELATED"/>
    <property type="match status" value="1"/>
</dbReference>
<dbReference type="Gene3D" id="1.25.40.10">
    <property type="entry name" value="Tetratricopeptide repeat domain"/>
    <property type="match status" value="1"/>
</dbReference>
<dbReference type="RefSeq" id="WP_190466047.1">
    <property type="nucleotide sequence ID" value="NZ_JACJSG010000002.1"/>
</dbReference>
<dbReference type="InterPro" id="IPR050498">
    <property type="entry name" value="Ycf3"/>
</dbReference>
<evidence type="ECO:0000256" key="2">
    <source>
        <dbReference type="ARBA" id="ARBA00022803"/>
    </source>
</evidence>
<keyword evidence="1" id="KW-0677">Repeat</keyword>
<dbReference type="Pfam" id="PF13432">
    <property type="entry name" value="TPR_16"/>
    <property type="match status" value="1"/>
</dbReference>
<dbReference type="EMBL" id="JACJSG010000002">
    <property type="protein sequence ID" value="MBD2499351.1"/>
    <property type="molecule type" value="Genomic_DNA"/>
</dbReference>
<dbReference type="Pfam" id="PF13414">
    <property type="entry name" value="TPR_11"/>
    <property type="match status" value="1"/>
</dbReference>
<keyword evidence="2 3" id="KW-0802">TPR repeat</keyword>
<organism evidence="4 5">
    <name type="scientific">Anabaena azotica FACHB-119</name>
    <dbReference type="NCBI Taxonomy" id="947527"/>
    <lineage>
        <taxon>Bacteria</taxon>
        <taxon>Bacillati</taxon>
        <taxon>Cyanobacteriota</taxon>
        <taxon>Cyanophyceae</taxon>
        <taxon>Nostocales</taxon>
        <taxon>Nostocaceae</taxon>
        <taxon>Anabaena</taxon>
        <taxon>Anabaena azotica</taxon>
    </lineage>
</organism>
<dbReference type="InterPro" id="IPR019734">
    <property type="entry name" value="TPR_rpt"/>
</dbReference>